<dbReference type="EMBL" id="CP006939">
    <property type="protein sequence ID" value="AHC14373.1"/>
    <property type="molecule type" value="Genomic_DNA"/>
</dbReference>
<dbReference type="KEGG" id="slr:L21SP2_0953"/>
<evidence type="ECO:0000313" key="2">
    <source>
        <dbReference type="Proteomes" id="UP000018680"/>
    </source>
</evidence>
<keyword evidence="2" id="KW-1185">Reference proteome</keyword>
<gene>
    <name evidence="1" type="ORF">L21SP2_0953</name>
</gene>
<evidence type="ECO:0000313" key="1">
    <source>
        <dbReference type="EMBL" id="AHC14373.1"/>
    </source>
</evidence>
<dbReference type="STRING" id="1307761.L21SP2_0953"/>
<dbReference type="RefSeq" id="WP_024267304.1">
    <property type="nucleotide sequence ID" value="NC_023035.1"/>
</dbReference>
<dbReference type="AlphaFoldDB" id="V5WEY4"/>
<accession>V5WEY4</accession>
<reference evidence="1 2" key="1">
    <citation type="journal article" date="2015" name="Stand. Genomic Sci.">
        <title>Complete genome sequence and description of Salinispira pacifica gen. nov., sp. nov., a novel spirochaete isolated form a hypersaline microbial mat.</title>
        <authorList>
            <person name="Ben Hania W."/>
            <person name="Joseph M."/>
            <person name="Schumann P."/>
            <person name="Bunk B."/>
            <person name="Fiebig A."/>
            <person name="Sproer C."/>
            <person name="Klenk H.P."/>
            <person name="Fardeau M.L."/>
            <person name="Spring S."/>
        </authorList>
    </citation>
    <scope>NUCLEOTIDE SEQUENCE [LARGE SCALE GENOMIC DNA]</scope>
    <source>
        <strain evidence="1 2">L21-RPul-D2</strain>
    </source>
</reference>
<organism evidence="1 2">
    <name type="scientific">Salinispira pacifica</name>
    <dbReference type="NCBI Taxonomy" id="1307761"/>
    <lineage>
        <taxon>Bacteria</taxon>
        <taxon>Pseudomonadati</taxon>
        <taxon>Spirochaetota</taxon>
        <taxon>Spirochaetia</taxon>
        <taxon>Spirochaetales</taxon>
        <taxon>Spirochaetaceae</taxon>
        <taxon>Salinispira</taxon>
    </lineage>
</organism>
<dbReference type="PROSITE" id="PS51257">
    <property type="entry name" value="PROKAR_LIPOPROTEIN"/>
    <property type="match status" value="1"/>
</dbReference>
<dbReference type="HOGENOM" id="CLU_976240_0_0_12"/>
<dbReference type="Proteomes" id="UP000018680">
    <property type="component" value="Chromosome"/>
</dbReference>
<protein>
    <submittedName>
        <fullName evidence="1">Uncharacterized protein</fullName>
    </submittedName>
</protein>
<name>V5WEY4_9SPIO</name>
<proteinExistence type="predicted"/>
<sequence>MKRFPYFLAVLTVIFSGLLISSCDVLGFTQVPLVPLGAEGRVLSEVVYYGSYEETVFSPDGTYVEKYYDYEDEASDLDGDLETGEGRVLVETYSGTYAFNRENRTLGLSLAEYSAAPFETSMELEVTATFNALPGKDGLYQVYLKNEDGEWVYSEDILDGEFRDVFVQTYTIENGERITRLDYYEDNYSGPDGELEPYGEQETVYGITRQFPGGFRRGTTTTFYTEVTGDRVRMYDYSSDSWGSWSDILTPGLNSFVFTHGGDYMFAADTHLMATRGLASARTLR</sequence>